<dbReference type="InterPro" id="IPR036390">
    <property type="entry name" value="WH_DNA-bd_sf"/>
</dbReference>
<feature type="domain" description="HTH gntR-type" evidence="4">
    <location>
        <begin position="10"/>
        <end position="78"/>
    </location>
</feature>
<evidence type="ECO:0000259" key="4">
    <source>
        <dbReference type="PROSITE" id="PS50949"/>
    </source>
</evidence>
<dbReference type="Pfam" id="PF07702">
    <property type="entry name" value="UTRA"/>
    <property type="match status" value="1"/>
</dbReference>
<dbReference type="InterPro" id="IPR050679">
    <property type="entry name" value="Bact_HTH_transcr_reg"/>
</dbReference>
<dbReference type="Gene3D" id="1.10.10.10">
    <property type="entry name" value="Winged helix-like DNA-binding domain superfamily/Winged helix DNA-binding domain"/>
    <property type="match status" value="1"/>
</dbReference>
<evidence type="ECO:0000256" key="1">
    <source>
        <dbReference type="ARBA" id="ARBA00023015"/>
    </source>
</evidence>
<dbReference type="GO" id="GO:0003700">
    <property type="term" value="F:DNA-binding transcription factor activity"/>
    <property type="evidence" value="ECO:0007669"/>
    <property type="project" value="InterPro"/>
</dbReference>
<dbReference type="AlphaFoldDB" id="A0A0J9EBD6"/>
<dbReference type="Gene3D" id="3.40.1410.10">
    <property type="entry name" value="Chorismate lyase-like"/>
    <property type="match status" value="1"/>
</dbReference>
<dbReference type="EMBL" id="ADLK01000047">
    <property type="protein sequence ID" value="KMW12990.1"/>
    <property type="molecule type" value="Genomic_DNA"/>
</dbReference>
<dbReference type="Pfam" id="PF00392">
    <property type="entry name" value="GntR"/>
    <property type="match status" value="1"/>
</dbReference>
<keyword evidence="3" id="KW-0804">Transcription</keyword>
<dbReference type="PANTHER" id="PTHR44846">
    <property type="entry name" value="MANNOSYL-D-GLYCERATE TRANSPORT/METABOLISM SYSTEM REPRESSOR MNGR-RELATED"/>
    <property type="match status" value="1"/>
</dbReference>
<reference evidence="5 6" key="1">
    <citation type="submission" date="2011-04" db="EMBL/GenBank/DDBJ databases">
        <title>The Genome Sequence of Clostridium citroniae WAL-19142.</title>
        <authorList>
            <consortium name="The Broad Institute Genome Sequencing Platform"/>
            <person name="Earl A."/>
            <person name="Ward D."/>
            <person name="Feldgarden M."/>
            <person name="Gevers D."/>
            <person name="Warren Y.A."/>
            <person name="Tyrrell K.L."/>
            <person name="Citron D.M."/>
            <person name="Goldstein E.J."/>
            <person name="Daigneault M."/>
            <person name="Allen-Vercoe E."/>
            <person name="Young S.K."/>
            <person name="Zeng Q."/>
            <person name="Gargeya S."/>
            <person name="Fitzgerald M."/>
            <person name="Haas B."/>
            <person name="Abouelleil A."/>
            <person name="Alvarado L."/>
            <person name="Arachchi H.M."/>
            <person name="Berlin A."/>
            <person name="Brown A."/>
            <person name="Chapman S.B."/>
            <person name="Chen Z."/>
            <person name="Dunbar C."/>
            <person name="Freedman E."/>
            <person name="Gearin G."/>
            <person name="Gellesch M."/>
            <person name="Goldberg J."/>
            <person name="Griggs A."/>
            <person name="Gujja S."/>
            <person name="Heilman E.R."/>
            <person name="Heiman D."/>
            <person name="Howarth C."/>
            <person name="Larson L."/>
            <person name="Lui A."/>
            <person name="MacDonald P.J."/>
            <person name="Mehta T."/>
            <person name="Montmayeur A."/>
            <person name="Murphy C."/>
            <person name="Neiman D."/>
            <person name="Pearson M."/>
            <person name="Priest M."/>
            <person name="Roberts A."/>
            <person name="Saif S."/>
            <person name="Shea T."/>
            <person name="Shenoy N."/>
            <person name="Sisk P."/>
            <person name="Stolte C."/>
            <person name="Sykes S."/>
            <person name="White J."/>
            <person name="Yandava C."/>
            <person name="Wortman J."/>
            <person name="Nusbaum C."/>
            <person name="Birren B."/>
        </authorList>
    </citation>
    <scope>NUCLEOTIDE SEQUENCE [LARGE SCALE GENOMIC DNA]</scope>
    <source>
        <strain evidence="5 6">WAL-19142</strain>
    </source>
</reference>
<dbReference type="SMART" id="SM00345">
    <property type="entry name" value="HTH_GNTR"/>
    <property type="match status" value="1"/>
</dbReference>
<evidence type="ECO:0000256" key="2">
    <source>
        <dbReference type="ARBA" id="ARBA00023125"/>
    </source>
</evidence>
<dbReference type="PATRIC" id="fig|742734.4.peg.5522"/>
<dbReference type="RefSeq" id="WP_045091678.1">
    <property type="nucleotide sequence ID" value="NZ_KQ235885.1"/>
</dbReference>
<evidence type="ECO:0000313" key="5">
    <source>
        <dbReference type="EMBL" id="KMW12990.1"/>
    </source>
</evidence>
<dbReference type="PRINTS" id="PR00035">
    <property type="entry name" value="HTHGNTR"/>
</dbReference>
<proteinExistence type="predicted"/>
<dbReference type="InterPro" id="IPR000524">
    <property type="entry name" value="Tscrpt_reg_HTH_GntR"/>
</dbReference>
<dbReference type="Proteomes" id="UP000037392">
    <property type="component" value="Unassembled WGS sequence"/>
</dbReference>
<gene>
    <name evidence="5" type="ORF">HMPREF9470_05162</name>
</gene>
<dbReference type="OrthoDB" id="9813468at2"/>
<dbReference type="GO" id="GO:0045892">
    <property type="term" value="P:negative regulation of DNA-templated transcription"/>
    <property type="evidence" value="ECO:0007669"/>
    <property type="project" value="TreeGrafter"/>
</dbReference>
<organism evidence="5 6">
    <name type="scientific">[Clostridium] citroniae WAL-19142</name>
    <dbReference type="NCBI Taxonomy" id="742734"/>
    <lineage>
        <taxon>Bacteria</taxon>
        <taxon>Bacillati</taxon>
        <taxon>Bacillota</taxon>
        <taxon>Clostridia</taxon>
        <taxon>Lachnospirales</taxon>
        <taxon>Lachnospiraceae</taxon>
        <taxon>Enterocloster</taxon>
    </lineage>
</organism>
<dbReference type="CDD" id="cd07377">
    <property type="entry name" value="WHTH_GntR"/>
    <property type="match status" value="1"/>
</dbReference>
<dbReference type="PROSITE" id="PS50949">
    <property type="entry name" value="HTH_GNTR"/>
    <property type="match status" value="1"/>
</dbReference>
<sequence>MITEDNISYIPKYVQIQNYILQKIKDGIFLPGDRIPSEAEFSKQFDVSRITVNTAIKELASAGVVERIQGKGTFILSPDKNGDKQPFAFASEIKIEPFEQSAHRPHKLLEHGIIQAGPVLCAKLNLDQGAYVYKIVRCVCQDGLPIELDYNYIPLSVCSNHTFDSEALERIFLHEYVRKYFNKKPTRLKIFINTQITRDMDISPLKLEKNAELFTWDNFVYKDTEVLAITTTVCASQLNKPFITLEF</sequence>
<keyword evidence="2" id="KW-0238">DNA-binding</keyword>
<evidence type="ECO:0000313" key="6">
    <source>
        <dbReference type="Proteomes" id="UP000037392"/>
    </source>
</evidence>
<evidence type="ECO:0000256" key="3">
    <source>
        <dbReference type="ARBA" id="ARBA00023163"/>
    </source>
</evidence>
<accession>A0A0J9EBD6</accession>
<dbReference type="SUPFAM" id="SSF64288">
    <property type="entry name" value="Chorismate lyase-like"/>
    <property type="match status" value="1"/>
</dbReference>
<dbReference type="InterPro" id="IPR028978">
    <property type="entry name" value="Chorismate_lyase_/UTRA_dom_sf"/>
</dbReference>
<dbReference type="SUPFAM" id="SSF46785">
    <property type="entry name" value="Winged helix' DNA-binding domain"/>
    <property type="match status" value="1"/>
</dbReference>
<dbReference type="InterPro" id="IPR011663">
    <property type="entry name" value="UTRA"/>
</dbReference>
<dbReference type="GeneID" id="93164948"/>
<dbReference type="PANTHER" id="PTHR44846:SF1">
    <property type="entry name" value="MANNOSYL-D-GLYCERATE TRANSPORT_METABOLISM SYSTEM REPRESSOR MNGR-RELATED"/>
    <property type="match status" value="1"/>
</dbReference>
<keyword evidence="1" id="KW-0805">Transcription regulation</keyword>
<dbReference type="FunFam" id="1.10.10.10:FF:000079">
    <property type="entry name" value="GntR family transcriptional regulator"/>
    <property type="match status" value="1"/>
</dbReference>
<dbReference type="InterPro" id="IPR036388">
    <property type="entry name" value="WH-like_DNA-bd_sf"/>
</dbReference>
<protein>
    <recommendedName>
        <fullName evidence="4">HTH gntR-type domain-containing protein</fullName>
    </recommendedName>
</protein>
<comment type="caution">
    <text evidence="5">The sequence shown here is derived from an EMBL/GenBank/DDBJ whole genome shotgun (WGS) entry which is preliminary data.</text>
</comment>
<name>A0A0J9EBD6_9FIRM</name>
<dbReference type="GO" id="GO:0003677">
    <property type="term" value="F:DNA binding"/>
    <property type="evidence" value="ECO:0007669"/>
    <property type="project" value="UniProtKB-KW"/>
</dbReference>